<evidence type="ECO:0000256" key="6">
    <source>
        <dbReference type="ARBA" id="ARBA00023310"/>
    </source>
</evidence>
<evidence type="ECO:0000256" key="1">
    <source>
        <dbReference type="ARBA" id="ARBA00004370"/>
    </source>
</evidence>
<evidence type="ECO:0000256" key="4">
    <source>
        <dbReference type="ARBA" id="ARBA00023065"/>
    </source>
</evidence>
<evidence type="ECO:0000313" key="7">
    <source>
        <dbReference type="EMBL" id="OGM20532.1"/>
    </source>
</evidence>
<organism evidence="7 8">
    <name type="scientific">Candidatus Woesebacteria bacterium RIFCSPHIGHO2_01_FULL_38_9</name>
    <dbReference type="NCBI Taxonomy" id="1802492"/>
    <lineage>
        <taxon>Bacteria</taxon>
        <taxon>Candidatus Woeseibacteriota</taxon>
    </lineage>
</organism>
<evidence type="ECO:0000313" key="8">
    <source>
        <dbReference type="Proteomes" id="UP000178419"/>
    </source>
</evidence>
<dbReference type="InterPro" id="IPR000711">
    <property type="entry name" value="ATPase_OSCP/dsu"/>
</dbReference>
<evidence type="ECO:0000256" key="2">
    <source>
        <dbReference type="ARBA" id="ARBA00022448"/>
    </source>
</evidence>
<name>A0A1F7XZS7_9BACT</name>
<dbReference type="EMBL" id="MGGE01000040">
    <property type="protein sequence ID" value="OGM20532.1"/>
    <property type="molecule type" value="Genomic_DNA"/>
</dbReference>
<sequence>MKDKEKKIAKEVAEVVIDYLEKNGVASALPMVLDLLRKKSAQNSVYIYTPRELKKDERLSLKKMFTKLTDTNVDKFSFVKDESLLDGVKIMYKDRVWDFSLSGQLKSLKQSQNV</sequence>
<dbReference type="GO" id="GO:0016020">
    <property type="term" value="C:membrane"/>
    <property type="evidence" value="ECO:0007669"/>
    <property type="project" value="UniProtKB-SubCell"/>
</dbReference>
<keyword evidence="4" id="KW-0406">Ion transport</keyword>
<comment type="subcellular location">
    <subcellularLocation>
        <location evidence="1">Membrane</location>
    </subcellularLocation>
</comment>
<gene>
    <name evidence="7" type="ORF">A2714_04040</name>
</gene>
<evidence type="ECO:0000256" key="5">
    <source>
        <dbReference type="ARBA" id="ARBA00023136"/>
    </source>
</evidence>
<dbReference type="AlphaFoldDB" id="A0A1F7XZS7"/>
<keyword evidence="2" id="KW-0813">Transport</keyword>
<reference evidence="7 8" key="1">
    <citation type="journal article" date="2016" name="Nat. Commun.">
        <title>Thousands of microbial genomes shed light on interconnected biogeochemical processes in an aquifer system.</title>
        <authorList>
            <person name="Anantharaman K."/>
            <person name="Brown C.T."/>
            <person name="Hug L.A."/>
            <person name="Sharon I."/>
            <person name="Castelle C.J."/>
            <person name="Probst A.J."/>
            <person name="Thomas B.C."/>
            <person name="Singh A."/>
            <person name="Wilkins M.J."/>
            <person name="Karaoz U."/>
            <person name="Brodie E.L."/>
            <person name="Williams K.H."/>
            <person name="Hubbard S.S."/>
            <person name="Banfield J.F."/>
        </authorList>
    </citation>
    <scope>NUCLEOTIDE SEQUENCE [LARGE SCALE GENOMIC DNA]</scope>
</reference>
<keyword evidence="5" id="KW-0472">Membrane</keyword>
<protein>
    <submittedName>
        <fullName evidence="7">Uncharacterized protein</fullName>
    </submittedName>
</protein>
<accession>A0A1F7XZS7</accession>
<dbReference type="Proteomes" id="UP000178419">
    <property type="component" value="Unassembled WGS sequence"/>
</dbReference>
<comment type="caution">
    <text evidence="7">The sequence shown here is derived from an EMBL/GenBank/DDBJ whole genome shotgun (WGS) entry which is preliminary data.</text>
</comment>
<keyword evidence="3" id="KW-0375">Hydrogen ion transport</keyword>
<dbReference type="Pfam" id="PF00213">
    <property type="entry name" value="OSCP"/>
    <property type="match status" value="1"/>
</dbReference>
<keyword evidence="6" id="KW-0066">ATP synthesis</keyword>
<proteinExistence type="predicted"/>
<evidence type="ECO:0000256" key="3">
    <source>
        <dbReference type="ARBA" id="ARBA00022781"/>
    </source>
</evidence>
<dbReference type="GO" id="GO:0046933">
    <property type="term" value="F:proton-transporting ATP synthase activity, rotational mechanism"/>
    <property type="evidence" value="ECO:0007669"/>
    <property type="project" value="InterPro"/>
</dbReference>